<dbReference type="PANTHER" id="PTHR43394">
    <property type="entry name" value="ATP-DEPENDENT PERMEASE MDL1, MITOCHONDRIAL"/>
    <property type="match status" value="1"/>
</dbReference>
<dbReference type="InterPro" id="IPR039421">
    <property type="entry name" value="Type_1_exporter"/>
</dbReference>
<dbReference type="GO" id="GO:0090374">
    <property type="term" value="P:oligopeptide export from mitochondrion"/>
    <property type="evidence" value="ECO:0007669"/>
    <property type="project" value="TreeGrafter"/>
</dbReference>
<evidence type="ECO:0000313" key="1">
    <source>
        <dbReference type="EMBL" id="KAK4252540.1"/>
    </source>
</evidence>
<protein>
    <submittedName>
        <fullName evidence="1">Uncharacterized protein</fullName>
    </submittedName>
</protein>
<dbReference type="Proteomes" id="UP001293593">
    <property type="component" value="Unassembled WGS sequence"/>
</dbReference>
<dbReference type="PANTHER" id="PTHR43394:SF1">
    <property type="entry name" value="ATP-BINDING CASSETTE SUB-FAMILY B MEMBER 10, MITOCHONDRIAL"/>
    <property type="match status" value="1"/>
</dbReference>
<dbReference type="InterPro" id="IPR027417">
    <property type="entry name" value="P-loop_NTPase"/>
</dbReference>
<dbReference type="GO" id="GO:0015421">
    <property type="term" value="F:ABC-type oligopeptide transporter activity"/>
    <property type="evidence" value="ECO:0007669"/>
    <property type="project" value="TreeGrafter"/>
</dbReference>
<proteinExistence type="predicted"/>
<evidence type="ECO:0000313" key="2">
    <source>
        <dbReference type="Proteomes" id="UP001293593"/>
    </source>
</evidence>
<dbReference type="GO" id="GO:0005743">
    <property type="term" value="C:mitochondrial inner membrane"/>
    <property type="evidence" value="ECO:0007669"/>
    <property type="project" value="TreeGrafter"/>
</dbReference>
<reference evidence="1" key="1">
    <citation type="submission" date="2023-10" db="EMBL/GenBank/DDBJ databases">
        <title>Chromosome-level genome of the transformable northern wattle, Acacia crassicarpa.</title>
        <authorList>
            <person name="Massaro I."/>
            <person name="Sinha N.R."/>
            <person name="Poethig S."/>
            <person name="Leichty A.R."/>
        </authorList>
    </citation>
    <scope>NUCLEOTIDE SEQUENCE</scope>
    <source>
        <strain evidence="1">Acra3RX</strain>
        <tissue evidence="1">Leaf</tissue>
    </source>
</reference>
<gene>
    <name evidence="1" type="ORF">QN277_014527</name>
</gene>
<dbReference type="EMBL" id="JAWXYG010000023">
    <property type="protein sequence ID" value="KAK4252540.1"/>
    <property type="molecule type" value="Genomic_DNA"/>
</dbReference>
<dbReference type="SUPFAM" id="SSF52540">
    <property type="entry name" value="P-loop containing nucleoside triphosphate hydrolases"/>
    <property type="match status" value="1"/>
</dbReference>
<comment type="caution">
    <text evidence="1">The sequence shown here is derived from an EMBL/GenBank/DDBJ whole genome shotgun (WGS) entry which is preliminary data.</text>
</comment>
<dbReference type="AlphaFoldDB" id="A0AAE1IMI7"/>
<name>A0AAE1IMI7_9FABA</name>
<organism evidence="1 2">
    <name type="scientific">Acacia crassicarpa</name>
    <name type="common">northern wattle</name>
    <dbReference type="NCBI Taxonomy" id="499986"/>
    <lineage>
        <taxon>Eukaryota</taxon>
        <taxon>Viridiplantae</taxon>
        <taxon>Streptophyta</taxon>
        <taxon>Embryophyta</taxon>
        <taxon>Tracheophyta</taxon>
        <taxon>Spermatophyta</taxon>
        <taxon>Magnoliopsida</taxon>
        <taxon>eudicotyledons</taxon>
        <taxon>Gunneridae</taxon>
        <taxon>Pentapetalae</taxon>
        <taxon>rosids</taxon>
        <taxon>fabids</taxon>
        <taxon>Fabales</taxon>
        <taxon>Fabaceae</taxon>
        <taxon>Caesalpinioideae</taxon>
        <taxon>mimosoid clade</taxon>
        <taxon>Acacieae</taxon>
        <taxon>Acacia</taxon>
    </lineage>
</organism>
<accession>A0AAE1IMI7</accession>
<keyword evidence="2" id="KW-1185">Reference proteome</keyword>
<dbReference type="Gene3D" id="3.40.50.300">
    <property type="entry name" value="P-loop containing nucleotide triphosphate hydrolases"/>
    <property type="match status" value="1"/>
</dbReference>
<sequence>MDPKILLLDEATSALDAESEYLVQDALDRLMKGRTVLVIAHRLSTVKSANRVVVVSDGEIVESGTQEELLSNNGIYSALVSRQLQTMKPQYLVS</sequence>